<evidence type="ECO:0000256" key="2">
    <source>
        <dbReference type="ARBA" id="ARBA00022448"/>
    </source>
</evidence>
<evidence type="ECO:0000256" key="7">
    <source>
        <dbReference type="ARBA" id="ARBA00023010"/>
    </source>
</evidence>
<dbReference type="EMBL" id="BAABKY010000001">
    <property type="protein sequence ID" value="GAA5067846.1"/>
    <property type="molecule type" value="Genomic_DNA"/>
</dbReference>
<evidence type="ECO:0000256" key="9">
    <source>
        <dbReference type="HAMAP-Rule" id="MF_00236"/>
    </source>
</evidence>
<evidence type="ECO:0000256" key="6">
    <source>
        <dbReference type="ARBA" id="ARBA00022989"/>
    </source>
</evidence>
<comment type="caution">
    <text evidence="11">The sequence shown here is derived from an EMBL/GenBank/DDBJ whole genome shotgun (WGS) entry which is preliminary data.</text>
</comment>
<dbReference type="Proteomes" id="UP001501083">
    <property type="component" value="Unassembled WGS sequence"/>
</dbReference>
<keyword evidence="4 9" id="KW-0812">Transmembrane</keyword>
<reference evidence="12" key="1">
    <citation type="journal article" date="2019" name="Int. J. Syst. Evol. Microbiol.">
        <title>The Global Catalogue of Microorganisms (GCM) 10K type strain sequencing project: providing services to taxonomists for standard genome sequencing and annotation.</title>
        <authorList>
            <consortium name="The Broad Institute Genomics Platform"/>
            <consortium name="The Broad Institute Genome Sequencing Center for Infectious Disease"/>
            <person name="Wu L."/>
            <person name="Ma J."/>
        </authorList>
    </citation>
    <scope>NUCLEOTIDE SEQUENCE [LARGE SCALE GENOMIC DNA]</scope>
    <source>
        <strain evidence="12">JCM 19212</strain>
    </source>
</reference>
<evidence type="ECO:0000256" key="4">
    <source>
        <dbReference type="ARBA" id="ARBA00022692"/>
    </source>
</evidence>
<organism evidence="11 12">
    <name type="scientific">Lysobacter panacisoli</name>
    <dbReference type="NCBI Taxonomy" id="1255263"/>
    <lineage>
        <taxon>Bacteria</taxon>
        <taxon>Pseudomonadati</taxon>
        <taxon>Pseudomonadota</taxon>
        <taxon>Gammaproteobacteria</taxon>
        <taxon>Lysobacterales</taxon>
        <taxon>Lysobacteraceae</taxon>
        <taxon>Lysobacter</taxon>
    </lineage>
</organism>
<dbReference type="Pfam" id="PF02416">
    <property type="entry name" value="TatA_B_E"/>
    <property type="match status" value="1"/>
</dbReference>
<dbReference type="RefSeq" id="WP_158983165.1">
    <property type="nucleotide sequence ID" value="NZ_BAABKY010000001.1"/>
</dbReference>
<comment type="subcellular location">
    <subcellularLocation>
        <location evidence="1 9">Cell membrane</location>
        <topology evidence="1 9">Single-pass membrane protein</topology>
    </subcellularLocation>
</comment>
<evidence type="ECO:0000256" key="3">
    <source>
        <dbReference type="ARBA" id="ARBA00022475"/>
    </source>
</evidence>
<evidence type="ECO:0000313" key="11">
    <source>
        <dbReference type="EMBL" id="GAA5067846.1"/>
    </source>
</evidence>
<protein>
    <recommendedName>
        <fullName evidence="9">Sec-independent protein translocase protein TatA</fullName>
    </recommendedName>
</protein>
<feature type="region of interest" description="Disordered" evidence="10">
    <location>
        <begin position="41"/>
        <end position="75"/>
    </location>
</feature>
<dbReference type="NCBIfam" id="NF002813">
    <property type="entry name" value="PRK02958.1"/>
    <property type="match status" value="1"/>
</dbReference>
<keyword evidence="6 9" id="KW-1133">Transmembrane helix</keyword>
<keyword evidence="2 9" id="KW-0813">Transport</keyword>
<keyword evidence="3 9" id="KW-1003">Cell membrane</keyword>
<dbReference type="InterPro" id="IPR006312">
    <property type="entry name" value="TatA/E"/>
</dbReference>
<keyword evidence="12" id="KW-1185">Reference proteome</keyword>
<dbReference type="PANTHER" id="PTHR42982:SF1">
    <property type="entry name" value="SEC-INDEPENDENT PROTEIN TRANSLOCASE PROTEIN TATA"/>
    <property type="match status" value="1"/>
</dbReference>
<comment type="similarity">
    <text evidence="9">Belongs to the TatA/E family.</text>
</comment>
<keyword evidence="7 9" id="KW-0811">Translocation</keyword>
<evidence type="ECO:0000256" key="8">
    <source>
        <dbReference type="ARBA" id="ARBA00023136"/>
    </source>
</evidence>
<comment type="subunit">
    <text evidence="9">The Tat system comprises two distinct complexes: a TatABC complex, containing multiple copies of TatA, TatB and TatC subunits, and a separate TatA complex, containing only TatA subunits. Substrates initially bind to the TatABC complex, which probably triggers association of the separate TatA complex to form the active translocon.</text>
</comment>
<keyword evidence="8 9" id="KW-0472">Membrane</keyword>
<feature type="transmembrane region" description="Helical" evidence="9">
    <location>
        <begin position="6"/>
        <end position="22"/>
    </location>
</feature>
<gene>
    <name evidence="9 11" type="primary">tatA</name>
    <name evidence="11" type="ORF">GCM10025759_02910</name>
</gene>
<feature type="compositionally biased region" description="Basic and acidic residues" evidence="10">
    <location>
        <begin position="42"/>
        <end position="75"/>
    </location>
</feature>
<name>A0ABP9L1P8_9GAMM</name>
<dbReference type="HAMAP" id="MF_00236">
    <property type="entry name" value="TatA_E"/>
    <property type="match status" value="1"/>
</dbReference>
<evidence type="ECO:0000256" key="5">
    <source>
        <dbReference type="ARBA" id="ARBA00022927"/>
    </source>
</evidence>
<accession>A0ABP9L1P8</accession>
<evidence type="ECO:0000256" key="10">
    <source>
        <dbReference type="SAM" id="MobiDB-lite"/>
    </source>
</evidence>
<proteinExistence type="inferred from homology"/>
<dbReference type="PANTHER" id="PTHR42982">
    <property type="entry name" value="SEC-INDEPENDENT PROTEIN TRANSLOCASE PROTEIN TATA"/>
    <property type="match status" value="1"/>
</dbReference>
<comment type="function">
    <text evidence="9">Part of the twin-arginine translocation (Tat) system that transports large folded proteins containing a characteristic twin-arginine motif in their signal peptide across membranes. TatA could form the protein-conducting channel of the Tat system.</text>
</comment>
<evidence type="ECO:0000313" key="12">
    <source>
        <dbReference type="Proteomes" id="UP001501083"/>
    </source>
</evidence>
<keyword evidence="5 9" id="KW-0653">Protein transport</keyword>
<sequence length="75" mass="8440">MGGLSLWHWLIVLVIVVLVFGTKRLGSVGKDLGEAVKGFKKGMRDEDDKPSAQLRDERGNERESSESKQDERTPR</sequence>
<dbReference type="Gene3D" id="1.20.5.3310">
    <property type="match status" value="1"/>
</dbReference>
<dbReference type="NCBIfam" id="TIGR01411">
    <property type="entry name" value="tatAE"/>
    <property type="match status" value="1"/>
</dbReference>
<evidence type="ECO:0000256" key="1">
    <source>
        <dbReference type="ARBA" id="ARBA00004162"/>
    </source>
</evidence>
<dbReference type="InterPro" id="IPR003369">
    <property type="entry name" value="TatA/B/E"/>
</dbReference>